<dbReference type="EMBL" id="LR134516">
    <property type="protein sequence ID" value="VEJ21390.1"/>
    <property type="molecule type" value="Genomic_DNA"/>
</dbReference>
<protein>
    <submittedName>
        <fullName evidence="2">Uncharacterized protein</fullName>
    </submittedName>
</protein>
<reference evidence="2 3" key="1">
    <citation type="submission" date="2018-12" db="EMBL/GenBank/DDBJ databases">
        <authorList>
            <consortium name="Pathogen Informatics"/>
        </authorList>
    </citation>
    <scope>NUCLEOTIDE SEQUENCE [LARGE SCALE GENOMIC DNA]</scope>
    <source>
        <strain evidence="2 3">NCTC12227</strain>
    </source>
</reference>
<sequence>MSRRSEERELLELKANLARLKITAEQLKLRKARAQQKHIDSKFNQFVSLADGLPSSDLLWKSAFLPLRWKHRFMLGAGLVLWRLWNTEGRKRR</sequence>
<evidence type="ECO:0000313" key="2">
    <source>
        <dbReference type="EMBL" id="VEJ21390.1"/>
    </source>
</evidence>
<accession>A0A1X3CHT8</accession>
<dbReference type="AlphaFoldDB" id="A0A1X3CHT8"/>
<proteinExistence type="predicted"/>
<feature type="coiled-coil region" evidence="1">
    <location>
        <begin position="3"/>
        <end position="37"/>
    </location>
</feature>
<dbReference type="Proteomes" id="UP000268229">
    <property type="component" value="Chromosome"/>
</dbReference>
<name>A0A1X3CHT8_9NEIS</name>
<keyword evidence="1" id="KW-0175">Coiled coil</keyword>
<dbReference type="OrthoDB" id="8606548at2"/>
<gene>
    <name evidence="2" type="ORF">NCTC12227_01121</name>
</gene>
<organism evidence="2 3">
    <name type="scientific">Neisseria animaloris</name>
    <dbReference type="NCBI Taxonomy" id="326522"/>
    <lineage>
        <taxon>Bacteria</taxon>
        <taxon>Pseudomonadati</taxon>
        <taxon>Pseudomonadota</taxon>
        <taxon>Betaproteobacteria</taxon>
        <taxon>Neisseriales</taxon>
        <taxon>Neisseriaceae</taxon>
        <taxon>Neisseria</taxon>
    </lineage>
</organism>
<dbReference type="STRING" id="326522.BWD08_08695"/>
<dbReference type="KEGG" id="nani:NCTC12227_01121"/>
<keyword evidence="3" id="KW-1185">Reference proteome</keyword>
<dbReference type="RefSeq" id="WP_085390903.1">
    <property type="nucleotide sequence ID" value="NZ_JBGNXI010000001.1"/>
</dbReference>
<evidence type="ECO:0000256" key="1">
    <source>
        <dbReference type="SAM" id="Coils"/>
    </source>
</evidence>
<evidence type="ECO:0000313" key="3">
    <source>
        <dbReference type="Proteomes" id="UP000268229"/>
    </source>
</evidence>